<sequence length="168" mass="19476">MVYSFTNRSNFPKNEEINVEAAYIKVYPMDTMNIICPSNNNEILTIYQVSDLSFMNCELDGRSQIFLICNSSNYHQPSSHRIVFRPFSPLPNGFEYQPGRSYYLISTSNGTYEGMNNTRHGLCLLKNMRLRIDIQPYEPFNSPTLYKNGKFHCSRMTDKKSMVPSLKP</sequence>
<dbReference type="Proteomes" id="UP000038040">
    <property type="component" value="Unplaced"/>
</dbReference>
<reference evidence="8 10" key="2">
    <citation type="submission" date="2018-11" db="EMBL/GenBank/DDBJ databases">
        <authorList>
            <consortium name="Pathogen Informatics"/>
        </authorList>
    </citation>
    <scope>NUCLEOTIDE SEQUENCE [LARGE SCALE GENOMIC DNA]</scope>
</reference>
<evidence type="ECO:0000313" key="10">
    <source>
        <dbReference type="Proteomes" id="UP000274756"/>
    </source>
</evidence>
<evidence type="ECO:0000256" key="6">
    <source>
        <dbReference type="PROSITE-ProRule" id="PRU00884"/>
    </source>
</evidence>
<dbReference type="GO" id="GO:0005886">
    <property type="term" value="C:plasma membrane"/>
    <property type="evidence" value="ECO:0007669"/>
    <property type="project" value="TreeGrafter"/>
</dbReference>
<dbReference type="GO" id="GO:0007411">
    <property type="term" value="P:axon guidance"/>
    <property type="evidence" value="ECO:0007669"/>
    <property type="project" value="TreeGrafter"/>
</dbReference>
<protein>
    <submittedName>
        <fullName evidence="11">Ephrin RBD domain-containing protein</fullName>
    </submittedName>
</protein>
<name>A0A0N4U9F5_DRAME</name>
<evidence type="ECO:0000256" key="3">
    <source>
        <dbReference type="ARBA" id="ARBA00023136"/>
    </source>
</evidence>
<keyword evidence="4" id="KW-1015">Disulfide bond</keyword>
<dbReference type="PANTHER" id="PTHR11304">
    <property type="entry name" value="EPHRIN"/>
    <property type="match status" value="1"/>
</dbReference>
<evidence type="ECO:0000313" key="11">
    <source>
        <dbReference type="WBParaSite" id="DME_0000371301-mRNA-1"/>
    </source>
</evidence>
<dbReference type="Proteomes" id="UP000274756">
    <property type="component" value="Unassembled WGS sequence"/>
</dbReference>
<proteinExistence type="inferred from homology"/>
<evidence type="ECO:0000313" key="8">
    <source>
        <dbReference type="EMBL" id="VDN57745.1"/>
    </source>
</evidence>
<dbReference type="AlphaFoldDB" id="A0A0N4U9F5"/>
<dbReference type="SUPFAM" id="SSF49503">
    <property type="entry name" value="Cupredoxins"/>
    <property type="match status" value="1"/>
</dbReference>
<dbReference type="EMBL" id="UYYG01001162">
    <property type="protein sequence ID" value="VDN57745.1"/>
    <property type="molecule type" value="Genomic_DNA"/>
</dbReference>
<evidence type="ECO:0000256" key="1">
    <source>
        <dbReference type="ARBA" id="ARBA00004370"/>
    </source>
</evidence>
<dbReference type="GO" id="GO:0046875">
    <property type="term" value="F:ephrin receptor binding"/>
    <property type="evidence" value="ECO:0007669"/>
    <property type="project" value="TreeGrafter"/>
</dbReference>
<keyword evidence="5" id="KW-0325">Glycoprotein</keyword>
<evidence type="ECO:0000256" key="2">
    <source>
        <dbReference type="ARBA" id="ARBA00022729"/>
    </source>
</evidence>
<dbReference type="Gene3D" id="2.60.40.420">
    <property type="entry name" value="Cupredoxins - blue copper proteins"/>
    <property type="match status" value="1"/>
</dbReference>
<dbReference type="PANTHER" id="PTHR11304:SF29">
    <property type="entry name" value="EPHRIN"/>
    <property type="match status" value="1"/>
</dbReference>
<comment type="similarity">
    <text evidence="6">Belongs to the ephrin family.</text>
</comment>
<dbReference type="STRING" id="318479.A0A0N4U9F5"/>
<dbReference type="GO" id="GO:0048013">
    <property type="term" value="P:ephrin receptor signaling pathway"/>
    <property type="evidence" value="ECO:0007669"/>
    <property type="project" value="TreeGrafter"/>
</dbReference>
<dbReference type="Pfam" id="PF00812">
    <property type="entry name" value="Ephrin"/>
    <property type="match status" value="1"/>
</dbReference>
<dbReference type="InterPro" id="IPR031328">
    <property type="entry name" value="Ephrin"/>
</dbReference>
<keyword evidence="10" id="KW-1185">Reference proteome</keyword>
<evidence type="ECO:0000256" key="4">
    <source>
        <dbReference type="ARBA" id="ARBA00023157"/>
    </source>
</evidence>
<dbReference type="WBParaSite" id="DME_0000371301-mRNA-1">
    <property type="protein sequence ID" value="DME_0000371301-mRNA-1"/>
    <property type="gene ID" value="DME_0000371301"/>
</dbReference>
<feature type="domain" description="Ephrin RBD" evidence="7">
    <location>
        <begin position="1"/>
        <end position="134"/>
    </location>
</feature>
<evidence type="ECO:0000256" key="5">
    <source>
        <dbReference type="ARBA" id="ARBA00023180"/>
    </source>
</evidence>
<organism evidence="9 11">
    <name type="scientific">Dracunculus medinensis</name>
    <name type="common">Guinea worm</name>
    <dbReference type="NCBI Taxonomy" id="318479"/>
    <lineage>
        <taxon>Eukaryota</taxon>
        <taxon>Metazoa</taxon>
        <taxon>Ecdysozoa</taxon>
        <taxon>Nematoda</taxon>
        <taxon>Chromadorea</taxon>
        <taxon>Rhabditida</taxon>
        <taxon>Spirurina</taxon>
        <taxon>Dracunculoidea</taxon>
        <taxon>Dracunculidae</taxon>
        <taxon>Dracunculus</taxon>
    </lineage>
</organism>
<comment type="subcellular location">
    <subcellularLocation>
        <location evidence="1">Membrane</location>
    </subcellularLocation>
</comment>
<reference evidence="11" key="1">
    <citation type="submission" date="2017-02" db="UniProtKB">
        <authorList>
            <consortium name="WormBaseParasite"/>
        </authorList>
    </citation>
    <scope>IDENTIFICATION</scope>
</reference>
<dbReference type="OrthoDB" id="6250301at2759"/>
<evidence type="ECO:0000313" key="9">
    <source>
        <dbReference type="Proteomes" id="UP000038040"/>
    </source>
</evidence>
<keyword evidence="2" id="KW-0732">Signal</keyword>
<evidence type="ECO:0000259" key="7">
    <source>
        <dbReference type="PROSITE" id="PS51551"/>
    </source>
</evidence>
<comment type="caution">
    <text evidence="6">Lacks conserved residue(s) required for the propagation of feature annotation.</text>
</comment>
<dbReference type="InterPro" id="IPR008972">
    <property type="entry name" value="Cupredoxin"/>
</dbReference>
<dbReference type="InterPro" id="IPR001799">
    <property type="entry name" value="Ephrin_RBD"/>
</dbReference>
<accession>A0A0N4U9F5</accession>
<dbReference type="PROSITE" id="PS51551">
    <property type="entry name" value="EPHRIN_RBD_2"/>
    <property type="match status" value="1"/>
</dbReference>
<gene>
    <name evidence="8" type="ORF">DME_LOCUS7718</name>
</gene>
<keyword evidence="3" id="KW-0472">Membrane</keyword>